<dbReference type="NCBIfam" id="TIGR00103">
    <property type="entry name" value="DNA_YbaB_EbfC"/>
    <property type="match status" value="1"/>
</dbReference>
<dbReference type="HOGENOM" id="CLU_140930_1_0_4"/>
<comment type="subunit">
    <text evidence="2">Homodimer.</text>
</comment>
<dbReference type="Pfam" id="PF02575">
    <property type="entry name" value="YbaB_DNA_bd"/>
    <property type="match status" value="1"/>
</dbReference>
<sequence>MGGMGGLMAQAQKMQAKLAKVQEEIARTEVEGEAANGAVKVTMTGKHECRRVVIDPKVVDPEDVEILEDLVTLAVNDCVTKIAAMSEQAMRQAVPLPPGMKMPF</sequence>
<dbReference type="PATRIC" id="fig|762967.3.peg.1058"/>
<comment type="similarity">
    <text evidence="2">Belongs to the YbaB/EbfC family.</text>
</comment>
<dbReference type="GO" id="GO:0003677">
    <property type="term" value="F:DNA binding"/>
    <property type="evidence" value="ECO:0007669"/>
    <property type="project" value="UniProtKB-UniRule"/>
</dbReference>
<evidence type="ECO:0000256" key="3">
    <source>
        <dbReference type="SAM" id="Coils"/>
    </source>
</evidence>
<keyword evidence="5" id="KW-1185">Reference proteome</keyword>
<evidence type="ECO:0000313" key="5">
    <source>
        <dbReference type="Proteomes" id="UP000004956"/>
    </source>
</evidence>
<dbReference type="AlphaFoldDB" id="H3KF31"/>
<dbReference type="HAMAP" id="MF_00274">
    <property type="entry name" value="DNA_YbaB_EbfC"/>
    <property type="match status" value="1"/>
</dbReference>
<dbReference type="PANTHER" id="PTHR33449">
    <property type="entry name" value="NUCLEOID-ASSOCIATED PROTEIN YBAB"/>
    <property type="match status" value="1"/>
</dbReference>
<protein>
    <recommendedName>
        <fullName evidence="2">Nucleoid-associated protein HMPREF9440_01348</fullName>
    </recommendedName>
</protein>
<dbReference type="Proteomes" id="UP000004956">
    <property type="component" value="Unassembled WGS sequence"/>
</dbReference>
<dbReference type="InterPro" id="IPR004401">
    <property type="entry name" value="YbaB/EbfC"/>
</dbReference>
<evidence type="ECO:0000256" key="2">
    <source>
        <dbReference type="HAMAP-Rule" id="MF_00274"/>
    </source>
</evidence>
<dbReference type="SUPFAM" id="SSF82607">
    <property type="entry name" value="YbaB-like"/>
    <property type="match status" value="1"/>
</dbReference>
<reference evidence="4 5" key="1">
    <citation type="submission" date="2011-11" db="EMBL/GenBank/DDBJ databases">
        <authorList>
            <person name="Weinstock G."/>
            <person name="Sodergren E."/>
            <person name="Clifton S."/>
            <person name="Fulton L."/>
            <person name="Fulton B."/>
            <person name="Courtney L."/>
            <person name="Fronick C."/>
            <person name="Harrison M."/>
            <person name="Strong C."/>
            <person name="Farmer C."/>
            <person name="Delahaunty K."/>
            <person name="Markovic C."/>
            <person name="Hall O."/>
            <person name="Minx P."/>
            <person name="Tomlinson C."/>
            <person name="Mitreva M."/>
            <person name="Hou S."/>
            <person name="Chen J."/>
            <person name="Wollam A."/>
            <person name="Pepin K.H."/>
            <person name="Johnson M."/>
            <person name="Bhonagiri V."/>
            <person name="Zhang X."/>
            <person name="Suruliraj S."/>
            <person name="Warren W."/>
            <person name="Chinwalla A."/>
            <person name="Mardis E.R."/>
            <person name="Wilson R.K."/>
        </authorList>
    </citation>
    <scope>NUCLEOTIDE SEQUENCE [LARGE SCALE GENOMIC DNA]</scope>
    <source>
        <strain evidence="4 5">YIT 11816</strain>
    </source>
</reference>
<comment type="caution">
    <text evidence="4">The sequence shown here is derived from an EMBL/GenBank/DDBJ whole genome shotgun (WGS) entry which is preliminary data.</text>
</comment>
<name>H3KF31_9BURK</name>
<organism evidence="4 5">
    <name type="scientific">Sutterella parvirubra YIT 11816</name>
    <dbReference type="NCBI Taxonomy" id="762967"/>
    <lineage>
        <taxon>Bacteria</taxon>
        <taxon>Pseudomonadati</taxon>
        <taxon>Pseudomonadota</taxon>
        <taxon>Betaproteobacteria</taxon>
        <taxon>Burkholderiales</taxon>
        <taxon>Sutterellaceae</taxon>
        <taxon>Sutterella</taxon>
    </lineage>
</organism>
<comment type="subcellular location">
    <subcellularLocation>
        <location evidence="2">Cytoplasm</location>
        <location evidence="2">Nucleoid</location>
    </subcellularLocation>
</comment>
<proteinExistence type="inferred from homology"/>
<dbReference type="InterPro" id="IPR036894">
    <property type="entry name" value="YbaB-like_sf"/>
</dbReference>
<gene>
    <name evidence="4" type="ORF">HMPREF9440_01348</name>
</gene>
<dbReference type="EMBL" id="AFBQ01000187">
    <property type="protein sequence ID" value="EHY31275.1"/>
    <property type="molecule type" value="Genomic_DNA"/>
</dbReference>
<keyword evidence="1 2" id="KW-0238">DNA-binding</keyword>
<dbReference type="PIRSF" id="PIRSF004555">
    <property type="entry name" value="UCP004555"/>
    <property type="match status" value="1"/>
</dbReference>
<keyword evidence="2" id="KW-0963">Cytoplasm</keyword>
<dbReference type="GO" id="GO:0005829">
    <property type="term" value="C:cytosol"/>
    <property type="evidence" value="ECO:0007669"/>
    <property type="project" value="TreeGrafter"/>
</dbReference>
<accession>H3KF31</accession>
<dbReference type="GO" id="GO:0043590">
    <property type="term" value="C:bacterial nucleoid"/>
    <property type="evidence" value="ECO:0007669"/>
    <property type="project" value="UniProtKB-UniRule"/>
</dbReference>
<evidence type="ECO:0000313" key="4">
    <source>
        <dbReference type="EMBL" id="EHY31275.1"/>
    </source>
</evidence>
<dbReference type="PANTHER" id="PTHR33449:SF1">
    <property type="entry name" value="NUCLEOID-ASSOCIATED PROTEIN YBAB"/>
    <property type="match status" value="1"/>
</dbReference>
<comment type="function">
    <text evidence="2">Binds to DNA and alters its conformation. May be involved in regulation of gene expression, nucleoid organization and DNA protection.</text>
</comment>
<feature type="coiled-coil region" evidence="3">
    <location>
        <begin position="4"/>
        <end position="31"/>
    </location>
</feature>
<dbReference type="STRING" id="762967.HMPREF9440_01348"/>
<evidence type="ECO:0000256" key="1">
    <source>
        <dbReference type="ARBA" id="ARBA00023125"/>
    </source>
</evidence>
<dbReference type="Gene3D" id="3.30.1310.10">
    <property type="entry name" value="Nucleoid-associated protein YbaB-like domain"/>
    <property type="match status" value="1"/>
</dbReference>
<keyword evidence="3" id="KW-0175">Coiled coil</keyword>